<name>A0A0V1EN35_TRIPS</name>
<dbReference type="EMBL" id="JYDR01000019">
    <property type="protein sequence ID" value="KRY75200.1"/>
    <property type="molecule type" value="Genomic_DNA"/>
</dbReference>
<evidence type="ECO:0000313" key="3">
    <source>
        <dbReference type="Proteomes" id="UP000054632"/>
    </source>
</evidence>
<accession>A0A0V1EN35</accession>
<reference evidence="2 3" key="1">
    <citation type="submission" date="2015-01" db="EMBL/GenBank/DDBJ databases">
        <title>Evolution of Trichinella species and genotypes.</title>
        <authorList>
            <person name="Korhonen P.K."/>
            <person name="Edoardo P."/>
            <person name="Giuseppe L.R."/>
            <person name="Gasser R.B."/>
        </authorList>
    </citation>
    <scope>NUCLEOTIDE SEQUENCE [LARGE SCALE GENOMIC DNA]</scope>
    <source>
        <strain evidence="2">ISS13</strain>
    </source>
</reference>
<organism evidence="2 3">
    <name type="scientific">Trichinella pseudospiralis</name>
    <name type="common">Parasitic roundworm</name>
    <dbReference type="NCBI Taxonomy" id="6337"/>
    <lineage>
        <taxon>Eukaryota</taxon>
        <taxon>Metazoa</taxon>
        <taxon>Ecdysozoa</taxon>
        <taxon>Nematoda</taxon>
        <taxon>Enoplea</taxon>
        <taxon>Dorylaimia</taxon>
        <taxon>Trichinellida</taxon>
        <taxon>Trichinellidae</taxon>
        <taxon>Trichinella</taxon>
    </lineage>
</organism>
<proteinExistence type="predicted"/>
<comment type="caution">
    <text evidence="2">The sequence shown here is derived from an EMBL/GenBank/DDBJ whole genome shotgun (WGS) entry which is preliminary data.</text>
</comment>
<protein>
    <submittedName>
        <fullName evidence="2">Uncharacterized protein</fullName>
    </submittedName>
</protein>
<dbReference type="Proteomes" id="UP000054632">
    <property type="component" value="Unassembled WGS sequence"/>
</dbReference>
<keyword evidence="1" id="KW-0472">Membrane</keyword>
<evidence type="ECO:0000313" key="2">
    <source>
        <dbReference type="EMBL" id="KRY75200.1"/>
    </source>
</evidence>
<sequence length="293" mass="32962">MPLFQSIDADADADDDDDVEKVKAQYGVDLLVLYSLIPIDSGEYLTFLLHLHFENKCSTVIILADEGNPCVGLCLLVISFGMFRCSKCLSSSSTCNSDQLTLLQSRNTADTSLAWLNFNYKLLAVLEHRDTRCRFNIPCLPSAVLVLQTCDICKCLQIATPLLRHHIYHIRHLNSMLQHFFRKLSPNSDMVKKCAIIACHSSSLDPKYVIQGGWHALRKIKPPMQILQTPLPLPLLQLLFWMFVASSTTINGVLYSRLVRGCYEAIISNSLQNSFISSIIEGDFTSLVEMDEK</sequence>
<dbReference type="AlphaFoldDB" id="A0A0V1EN35"/>
<gene>
    <name evidence="2" type="ORF">T4A_3223</name>
</gene>
<keyword evidence="1" id="KW-0812">Transmembrane</keyword>
<feature type="transmembrane region" description="Helical" evidence="1">
    <location>
        <begin position="235"/>
        <end position="255"/>
    </location>
</feature>
<evidence type="ECO:0000256" key="1">
    <source>
        <dbReference type="SAM" id="Phobius"/>
    </source>
</evidence>
<keyword evidence="1" id="KW-1133">Transmembrane helix</keyword>